<feature type="compositionally biased region" description="Polar residues" evidence="1">
    <location>
        <begin position="66"/>
        <end position="79"/>
    </location>
</feature>
<feature type="domain" description="FUZ/MON1/HPS1 third Longin" evidence="4">
    <location>
        <begin position="490"/>
        <end position="590"/>
    </location>
</feature>
<evidence type="ECO:0000259" key="2">
    <source>
        <dbReference type="Pfam" id="PF19036"/>
    </source>
</evidence>
<dbReference type="InterPro" id="IPR043971">
    <property type="entry name" value="FUZ/MON1/HPS1_longin_2"/>
</dbReference>
<reference evidence="5" key="1">
    <citation type="submission" date="2022-08" db="EMBL/GenBank/DDBJ databases">
        <title>Novel sulfate-reducing endosymbionts in the free-living metamonad Anaeramoeba.</title>
        <authorList>
            <person name="Jerlstrom-Hultqvist J."/>
            <person name="Cepicka I."/>
            <person name="Gallot-Lavallee L."/>
            <person name="Salas-Leiva D."/>
            <person name="Curtis B.A."/>
            <person name="Zahonova K."/>
            <person name="Pipaliya S."/>
            <person name="Dacks J."/>
            <person name="Roger A.J."/>
        </authorList>
    </citation>
    <scope>NUCLEOTIDE SEQUENCE</scope>
    <source>
        <strain evidence="5">Schooner1</strain>
    </source>
</reference>
<comment type="caution">
    <text evidence="5">The sequence shown here is derived from an EMBL/GenBank/DDBJ whole genome shotgun (WGS) entry which is preliminary data.</text>
</comment>
<dbReference type="InterPro" id="IPR004353">
    <property type="entry name" value="Mon1"/>
</dbReference>
<evidence type="ECO:0000259" key="4">
    <source>
        <dbReference type="Pfam" id="PF19038"/>
    </source>
</evidence>
<evidence type="ECO:0000256" key="1">
    <source>
        <dbReference type="SAM" id="MobiDB-lite"/>
    </source>
</evidence>
<name>A0ABQ8ZAK3_9EUKA</name>
<feature type="compositionally biased region" description="Basic and acidic residues" evidence="1">
    <location>
        <begin position="101"/>
        <end position="145"/>
    </location>
</feature>
<dbReference type="PRINTS" id="PR01546">
    <property type="entry name" value="YEAST73DUF"/>
</dbReference>
<feature type="region of interest" description="Disordered" evidence="1">
    <location>
        <begin position="1"/>
        <end position="165"/>
    </location>
</feature>
<dbReference type="InterPro" id="IPR043972">
    <property type="entry name" value="FUZ/MON1/HPS1_longin_1"/>
</dbReference>
<feature type="compositionally biased region" description="Acidic residues" evidence="1">
    <location>
        <begin position="146"/>
        <end position="155"/>
    </location>
</feature>
<proteinExistence type="predicted"/>
<evidence type="ECO:0000313" key="5">
    <source>
        <dbReference type="EMBL" id="KAJ6253813.1"/>
    </source>
</evidence>
<dbReference type="Pfam" id="PF19038">
    <property type="entry name" value="Fuz_longin_3"/>
    <property type="match status" value="1"/>
</dbReference>
<evidence type="ECO:0000313" key="6">
    <source>
        <dbReference type="Proteomes" id="UP001150062"/>
    </source>
</evidence>
<feature type="compositionally biased region" description="Basic and acidic residues" evidence="1">
    <location>
        <begin position="20"/>
        <end position="34"/>
    </location>
</feature>
<accession>A0ABQ8ZAK3</accession>
<protein>
    <submittedName>
        <fullName evidence="5">Sand protein-related</fullName>
    </submittedName>
</protein>
<feature type="domain" description="FUZ/MON1/HPS1 second Longin" evidence="3">
    <location>
        <begin position="363"/>
        <end position="456"/>
    </location>
</feature>
<dbReference type="EMBL" id="JAOAOG010000028">
    <property type="protein sequence ID" value="KAJ6253813.1"/>
    <property type="molecule type" value="Genomic_DNA"/>
</dbReference>
<feature type="compositionally biased region" description="Polar residues" evidence="1">
    <location>
        <begin position="1"/>
        <end position="16"/>
    </location>
</feature>
<keyword evidence="6" id="KW-1185">Reference proteome</keyword>
<evidence type="ECO:0000259" key="3">
    <source>
        <dbReference type="Pfam" id="PF19037"/>
    </source>
</evidence>
<dbReference type="PANTHER" id="PTHR13027:SF7">
    <property type="entry name" value="VACUOLAR FUSION PROTEIN MON1 HOMOLOG"/>
    <property type="match status" value="1"/>
</dbReference>
<dbReference type="Pfam" id="PF19036">
    <property type="entry name" value="Fuz_longin_1"/>
    <property type="match status" value="1"/>
</dbReference>
<sequence>MTNLTEQQTSEDQAIVQSKEISRIQKETKEIEQEKNEEEQETKENENETKEKEIEKEADIKKETEQQTNKDQIVVQSKEISGIQKETKEIEQEKNEEEQETKEKEKEKEKEQETNEKEKEKEKKEEEGKEGEEKKEEGKKEKEKEEEKEEEEEENISSTQVGEEDLKKNAENFNQQLSQFRGRRYQKHEEEGLYDEKWRNHKKHYLVLTQAGKPIYTRYGSSSKLSSFICVPQALVAFVTDLGDEIKSLKAGKHNIVFDIKGPIILVCVSKLDESTEQILKQLKYLYSQIVFFLSIRGIEMLNDRPQLDLRVYLGGTYKFFDSLIHRMNSYDFITDSTKFLKLGISIREKVANALLDTKSKFLRFAILSSDSGIIQLTQTKKKTLSTHDLFLLQNFSQDPAFRSNEIWSPLCLPDYNPKALVHAYLNYIDQKQKICLLFISLDPTGFMMLKTQCEKVVKNLEKDSTLDKIIDAVESADSFNVKKLQIKKLKHILYVNRGNNQCFTVKPSLPYSLKDEKKRLYSLYKTARSELLLNSKLQNKKYLSTSERETLLVTITDYYELYTVFHPLISKNEANEGEMQVLNFIKKNEESLFSQNIQFW</sequence>
<feature type="compositionally biased region" description="Basic and acidic residues" evidence="1">
    <location>
        <begin position="42"/>
        <end position="65"/>
    </location>
</feature>
<dbReference type="InterPro" id="IPR043970">
    <property type="entry name" value="FUZ/MON1/HPS1_longin_3"/>
</dbReference>
<gene>
    <name evidence="5" type="ORF">M0813_13230</name>
</gene>
<dbReference type="Proteomes" id="UP001150062">
    <property type="component" value="Unassembled WGS sequence"/>
</dbReference>
<feature type="domain" description="FUZ/MON1/HPS1 first Longin" evidence="2">
    <location>
        <begin position="203"/>
        <end position="324"/>
    </location>
</feature>
<dbReference type="PANTHER" id="PTHR13027">
    <property type="entry name" value="SAND PROTEIN-RELATED"/>
    <property type="match status" value="1"/>
</dbReference>
<organism evidence="5 6">
    <name type="scientific">Anaeramoeba flamelloides</name>
    <dbReference type="NCBI Taxonomy" id="1746091"/>
    <lineage>
        <taxon>Eukaryota</taxon>
        <taxon>Metamonada</taxon>
        <taxon>Anaeramoebidae</taxon>
        <taxon>Anaeramoeba</taxon>
    </lineage>
</organism>
<dbReference type="Pfam" id="PF19037">
    <property type="entry name" value="Fuz_longin_2"/>
    <property type="match status" value="1"/>
</dbReference>